<evidence type="ECO:0000313" key="1">
    <source>
        <dbReference type="EMBL" id="KAJ8712656.1"/>
    </source>
</evidence>
<comment type="caution">
    <text evidence="1">The sequence shown here is derived from an EMBL/GenBank/DDBJ whole genome shotgun (WGS) entry which is preliminary data.</text>
</comment>
<proteinExistence type="predicted"/>
<reference evidence="1" key="1">
    <citation type="submission" date="2023-03" db="EMBL/GenBank/DDBJ databases">
        <title>Chromosome-level genomes of two armyworms, Mythimna separata and Mythimna loreyi, provide insights into the biosynthesis and reception of sex pheromones.</title>
        <authorList>
            <person name="Zhao H."/>
        </authorList>
    </citation>
    <scope>NUCLEOTIDE SEQUENCE</scope>
    <source>
        <strain evidence="1">BeijingLab</strain>
    </source>
</reference>
<accession>A0ACC2QE15</accession>
<dbReference type="EMBL" id="CM056797">
    <property type="protein sequence ID" value="KAJ8712656.1"/>
    <property type="molecule type" value="Genomic_DNA"/>
</dbReference>
<organism evidence="1 2">
    <name type="scientific">Mythimna loreyi</name>
    <dbReference type="NCBI Taxonomy" id="667449"/>
    <lineage>
        <taxon>Eukaryota</taxon>
        <taxon>Metazoa</taxon>
        <taxon>Ecdysozoa</taxon>
        <taxon>Arthropoda</taxon>
        <taxon>Hexapoda</taxon>
        <taxon>Insecta</taxon>
        <taxon>Pterygota</taxon>
        <taxon>Neoptera</taxon>
        <taxon>Endopterygota</taxon>
        <taxon>Lepidoptera</taxon>
        <taxon>Glossata</taxon>
        <taxon>Ditrysia</taxon>
        <taxon>Noctuoidea</taxon>
        <taxon>Noctuidae</taxon>
        <taxon>Noctuinae</taxon>
        <taxon>Hadenini</taxon>
        <taxon>Mythimna</taxon>
    </lineage>
</organism>
<name>A0ACC2QE15_9NEOP</name>
<dbReference type="Proteomes" id="UP001231649">
    <property type="component" value="Chromosome 21"/>
</dbReference>
<protein>
    <submittedName>
        <fullName evidence="1">Uncharacterized protein</fullName>
    </submittedName>
</protein>
<keyword evidence="2" id="KW-1185">Reference proteome</keyword>
<sequence length="403" mass="44474">MDDENNYRRSARLSKSLGSAELQASINLDSSDNENNNIDMEPTDNGGKRKSTGRSKSKGKKTSNKALERQTKKQKLAEEKIAKEANAQLNKIYKKGECMKYMNIEGHPSLWARWYMSDVAREAAQLGARVSQATALVNPALVVWTRSVPRTLGNDGGQVKLSPVREACERALYVADVEELCEMVSAHSLSAHLAQVQQLCGCRLTLLVFRVHDYFKSKGRTNPSVHSAPRRRTSNSNRNQLTEIDFELAITDLLVTAEVDTVIVNTASELALTIMQFTKAIAEAPIKKAKRACDEQAAFYMRGDNKNCIAVDKDGAGVARLWQQMLAVLPHSSLDTARAICAQYKSPLQLYESLQSSDSITKLADIGVSRAAVSGARARRVGPEFARKLHTLFTATDGEQLIE</sequence>
<evidence type="ECO:0000313" key="2">
    <source>
        <dbReference type="Proteomes" id="UP001231649"/>
    </source>
</evidence>
<gene>
    <name evidence="1" type="ORF">PYW08_007960</name>
</gene>